<reference evidence="4" key="1">
    <citation type="submission" date="2021-10" db="EMBL/GenBank/DDBJ databases">
        <title>Tropical sea cucumber genome reveals ecological adaptation and Cuvierian tubules defense mechanism.</title>
        <authorList>
            <person name="Chen T."/>
        </authorList>
    </citation>
    <scope>NUCLEOTIDE SEQUENCE</scope>
    <source>
        <strain evidence="4">Nanhai2018</strain>
        <tissue evidence="4">Muscle</tissue>
    </source>
</reference>
<evidence type="ECO:0000259" key="3">
    <source>
        <dbReference type="PROSITE" id="PS50825"/>
    </source>
</evidence>
<feature type="domain" description="HYR" evidence="3">
    <location>
        <begin position="121"/>
        <end position="202"/>
    </location>
</feature>
<accession>A0A9Q1C1S2</accession>
<dbReference type="EMBL" id="JAIZAY010000009">
    <property type="protein sequence ID" value="KAJ8036426.1"/>
    <property type="molecule type" value="Genomic_DNA"/>
</dbReference>
<dbReference type="PANTHER" id="PTHR24273:SF32">
    <property type="entry name" value="HYALIN"/>
    <property type="match status" value="1"/>
</dbReference>
<evidence type="ECO:0000256" key="1">
    <source>
        <dbReference type="ARBA" id="ARBA00022737"/>
    </source>
</evidence>
<dbReference type="PROSITE" id="PS50825">
    <property type="entry name" value="HYR"/>
    <property type="match status" value="4"/>
</dbReference>
<feature type="signal peptide" evidence="2">
    <location>
        <begin position="1"/>
        <end position="24"/>
    </location>
</feature>
<feature type="domain" description="HYR" evidence="3">
    <location>
        <begin position="365"/>
        <end position="448"/>
    </location>
</feature>
<feature type="domain" description="HYR" evidence="3">
    <location>
        <begin position="203"/>
        <end position="284"/>
    </location>
</feature>
<dbReference type="PANTHER" id="PTHR24273">
    <property type="entry name" value="FI04643P-RELATED"/>
    <property type="match status" value="1"/>
</dbReference>
<name>A0A9Q1C1S2_HOLLE</name>
<dbReference type="OrthoDB" id="6040303at2759"/>
<comment type="caution">
    <text evidence="4">The sequence shown here is derived from an EMBL/GenBank/DDBJ whole genome shotgun (WGS) entry which is preliminary data.</text>
</comment>
<dbReference type="InterPro" id="IPR003410">
    <property type="entry name" value="HYR_dom"/>
</dbReference>
<dbReference type="AlphaFoldDB" id="A0A9Q1C1S2"/>
<keyword evidence="2" id="KW-0732">Signal</keyword>
<organism evidence="4 5">
    <name type="scientific">Holothuria leucospilota</name>
    <name type="common">Black long sea cucumber</name>
    <name type="synonym">Mertensiothuria leucospilota</name>
    <dbReference type="NCBI Taxonomy" id="206669"/>
    <lineage>
        <taxon>Eukaryota</taxon>
        <taxon>Metazoa</taxon>
        <taxon>Echinodermata</taxon>
        <taxon>Eleutherozoa</taxon>
        <taxon>Echinozoa</taxon>
        <taxon>Holothuroidea</taxon>
        <taxon>Aspidochirotacea</taxon>
        <taxon>Aspidochirotida</taxon>
        <taxon>Holothuriidae</taxon>
        <taxon>Holothuria</taxon>
    </lineage>
</organism>
<dbReference type="Proteomes" id="UP001152320">
    <property type="component" value="Chromosome 9"/>
</dbReference>
<protein>
    <submittedName>
        <fullName evidence="4">Hyalin</fullName>
    </submittedName>
</protein>
<evidence type="ECO:0000313" key="4">
    <source>
        <dbReference type="EMBL" id="KAJ8036426.1"/>
    </source>
</evidence>
<feature type="domain" description="HYR" evidence="3">
    <location>
        <begin position="449"/>
        <end position="530"/>
    </location>
</feature>
<sequence>MAIHGRKYLIVTWFLMLFQPGAEPRNCGTKGCDSGGKTYQYVGHLREQCSSGRYAVGSRAVCTTGENVSVVPNMKIVTYGSGATYLPSRIVCQGPDPYFTRCSGVSGRNCHWRTPLVCREIDVVSPTANCPSAKHVNADDHGNTAVVTWDLASCSDNSGDVPLNCTHQPGDQFGIGVTTVRCTCTDKSGNTDQCSFNITVKDVTRPTANCPSRQVQQANLEGNTKAVVIWEVATCSDNSQMDARLECSHQPGDEYDLGKTTVQCNCTDMAGNMGQCSFKVDVKDVTRPTVNCPAKKIVNADRDDNTKAVVTWNPVPCSDNSPSDLRLNCSHQSGDKFGLGNTEVQCNCTDKSQNTGQCSFGITVKDVTKPTANCPSRQVQQANLEGNTKAVVIWEVATCSDNSQMDARLECSHQPGDEYDLGKTTVQCNCTDMAGNMGQCSFKVVVKDVTSPTARCPTTQTVNASLNGDTTATVEWNLALCSDNSREHVQLHCTHQPGNEFDLGKTTVQCNCTDMSGNMGQCTFNIIVKGSTEVKVGSQPSHSPVSEISSFITFRQWRTI</sequence>
<feature type="chain" id="PRO_5040204239" evidence="2">
    <location>
        <begin position="25"/>
        <end position="560"/>
    </location>
</feature>
<gene>
    <name evidence="4" type="ORF">HOLleu_20392</name>
</gene>
<evidence type="ECO:0000313" key="5">
    <source>
        <dbReference type="Proteomes" id="UP001152320"/>
    </source>
</evidence>
<keyword evidence="1" id="KW-0677">Repeat</keyword>
<evidence type="ECO:0000256" key="2">
    <source>
        <dbReference type="SAM" id="SignalP"/>
    </source>
</evidence>
<proteinExistence type="predicted"/>
<dbReference type="Pfam" id="PF02494">
    <property type="entry name" value="HYR"/>
    <property type="match status" value="5"/>
</dbReference>
<keyword evidence="5" id="KW-1185">Reference proteome</keyword>